<feature type="compositionally biased region" description="Basic and acidic residues" evidence="1">
    <location>
        <begin position="65"/>
        <end position="78"/>
    </location>
</feature>
<protein>
    <submittedName>
        <fullName evidence="2">Membrane-fusion protein</fullName>
    </submittedName>
</protein>
<dbReference type="eggNOG" id="COG0845">
    <property type="taxonomic scope" value="Bacteria"/>
</dbReference>
<evidence type="ECO:0000313" key="3">
    <source>
        <dbReference type="Proteomes" id="UP000029227"/>
    </source>
</evidence>
<dbReference type="Proteomes" id="UP000029227">
    <property type="component" value="Unassembled WGS sequence"/>
</dbReference>
<proteinExistence type="predicted"/>
<sequence length="78" mass="8375">MLALDEAGNLGIKTIVDNDKVKFIPIAVVKVEPDGVWLGDTPNPVEVITVGQGFVRDGDTVIPAREQDKADSDNKDSQ</sequence>
<feature type="region of interest" description="Disordered" evidence="1">
    <location>
        <begin position="59"/>
        <end position="78"/>
    </location>
</feature>
<comment type="caution">
    <text evidence="2">The sequence shown here is derived from an EMBL/GenBank/DDBJ whole genome shotgun (WGS) entry which is preliminary data.</text>
</comment>
<name>A0A090QU49_9GAMM</name>
<evidence type="ECO:0000256" key="1">
    <source>
        <dbReference type="SAM" id="MobiDB-lite"/>
    </source>
</evidence>
<evidence type="ECO:0000313" key="2">
    <source>
        <dbReference type="EMBL" id="GAL06715.1"/>
    </source>
</evidence>
<accession>A0A090QU49</accession>
<dbReference type="AlphaFoldDB" id="A0A090QU49"/>
<gene>
    <name evidence="2" type="ORF">JCM19237_2812</name>
</gene>
<reference evidence="2 3" key="1">
    <citation type="journal article" date="2014" name="Genome Announc.">
        <title>Draft Genome Sequences of Two Vibrionaceae Species, Vibrio ponticus C121 and Photobacterium aphoticum C119, Isolated as Coral Reef Microbiota.</title>
        <authorList>
            <person name="Al-saari N."/>
            <person name="Meirelles P.M."/>
            <person name="Mino S."/>
            <person name="Suda W."/>
            <person name="Oshima K."/>
            <person name="Hattori M."/>
            <person name="Ohkuma M."/>
            <person name="Thompson F.L."/>
            <person name="Gomez-Gil B."/>
            <person name="Sawabe T."/>
            <person name="Sawabe T."/>
        </authorList>
    </citation>
    <scope>NUCLEOTIDE SEQUENCE [LARGE SCALE GENOMIC DNA]</scope>
    <source>
        <strain evidence="2 3">JCM 19237</strain>
    </source>
</reference>
<dbReference type="EMBL" id="BBMN01000012">
    <property type="protein sequence ID" value="GAL06715.1"/>
    <property type="molecule type" value="Genomic_DNA"/>
</dbReference>
<organism evidence="2 3">
    <name type="scientific">Photobacterium aphoticum</name>
    <dbReference type="NCBI Taxonomy" id="754436"/>
    <lineage>
        <taxon>Bacteria</taxon>
        <taxon>Pseudomonadati</taxon>
        <taxon>Pseudomonadota</taxon>
        <taxon>Gammaproteobacteria</taxon>
        <taxon>Vibrionales</taxon>
        <taxon>Vibrionaceae</taxon>
        <taxon>Photobacterium</taxon>
    </lineage>
</organism>
<dbReference type="STRING" id="754436.JCM19237_2812"/>